<evidence type="ECO:0000313" key="2">
    <source>
        <dbReference type="EMBL" id="CAD5216915.1"/>
    </source>
</evidence>
<dbReference type="OrthoDB" id="5867707at2759"/>
<dbReference type="SUPFAM" id="SSF52799">
    <property type="entry name" value="(Phosphotyrosine protein) phosphatases II"/>
    <property type="match status" value="1"/>
</dbReference>
<evidence type="ECO:0000313" key="3">
    <source>
        <dbReference type="Proteomes" id="UP000614601"/>
    </source>
</evidence>
<dbReference type="GO" id="GO:0004725">
    <property type="term" value="F:protein tyrosine phosphatase activity"/>
    <property type="evidence" value="ECO:0007669"/>
    <property type="project" value="InterPro"/>
</dbReference>
<dbReference type="InterPro" id="IPR029021">
    <property type="entry name" value="Prot-tyrosine_phosphatase-like"/>
</dbReference>
<dbReference type="Gene3D" id="3.90.190.10">
    <property type="entry name" value="Protein tyrosine phosphatase superfamily"/>
    <property type="match status" value="1"/>
</dbReference>
<dbReference type="PRINTS" id="PR00700">
    <property type="entry name" value="PRTYPHPHTASE"/>
</dbReference>
<dbReference type="InterPro" id="IPR052782">
    <property type="entry name" value="Oocyte-zygote_transition_reg"/>
</dbReference>
<dbReference type="Proteomes" id="UP000614601">
    <property type="component" value="Unassembled WGS sequence"/>
</dbReference>
<dbReference type="EMBL" id="CAJFCW020000003">
    <property type="protein sequence ID" value="CAG9106818.1"/>
    <property type="molecule type" value="Genomic_DNA"/>
</dbReference>
<dbReference type="InterPro" id="IPR003595">
    <property type="entry name" value="Tyr_Pase_cat"/>
</dbReference>
<sequence>MDGVMEVREPISDQWNEIQQFFGLEFDSRNAIKRFKAFKENIEADKDHVRVHGQYYNNIHLGKRIFGPARKQMFTSTIVGGMERRFEIIENPVNYIPFTSDAFEQNLDKCRNPRIKCKDDTRVKLRVPAGSGRSDFIHANWVKGPPLFNSFILTQAPMRNTIEDFWTMVTQEKVEMLLMLISRKETDRCARFWPSSGNTLQFGPFSIFTRHSDSIGKIITRYSIQVNFVEPETNESKQYKVILFQGDLNNSDNLYAIIFLLNQARLCKGPTVVIDHLGISRGACLLSVEICLMSIIRGPYYKHPAQRAVHFLRSCRPFSVETPMQYIFIHRVLLHLFRGYCGPAKLFEEDYARWLRSRSTRLFVDDVNGPIPPHRLLSPRVDPDLLAQANTKPRPNVRREIHNNIGELPQAAERSETSYALHLPNKYPRGKRYIY</sequence>
<dbReference type="EMBL" id="CAJFDH010000003">
    <property type="protein sequence ID" value="CAD5216915.1"/>
    <property type="molecule type" value="Genomic_DNA"/>
</dbReference>
<comment type="caution">
    <text evidence="2">The sequence shown here is derived from an EMBL/GenBank/DDBJ whole genome shotgun (WGS) entry which is preliminary data.</text>
</comment>
<feature type="domain" description="Tyrosine-protein phosphatase" evidence="1">
    <location>
        <begin position="82"/>
        <end position="336"/>
    </location>
</feature>
<dbReference type="InterPro" id="IPR000242">
    <property type="entry name" value="PTP_cat"/>
</dbReference>
<dbReference type="AlphaFoldDB" id="A0A811KMR0"/>
<protein>
    <recommendedName>
        <fullName evidence="1">Tyrosine-protein phosphatase domain-containing protein</fullName>
    </recommendedName>
</protein>
<proteinExistence type="predicted"/>
<dbReference type="Proteomes" id="UP000783686">
    <property type="component" value="Unassembled WGS sequence"/>
</dbReference>
<dbReference type="PANTHER" id="PTHR46163:SF7">
    <property type="entry name" value="PROTEIN TYROSINE PHOSPHATASE-LIKE PROTEIN EGG-3"/>
    <property type="match status" value="1"/>
</dbReference>
<reference evidence="2" key="1">
    <citation type="submission" date="2020-09" db="EMBL/GenBank/DDBJ databases">
        <authorList>
            <person name="Kikuchi T."/>
        </authorList>
    </citation>
    <scope>NUCLEOTIDE SEQUENCE</scope>
    <source>
        <strain evidence="2">SH1</strain>
    </source>
</reference>
<dbReference type="Pfam" id="PF00102">
    <property type="entry name" value="Y_phosphatase"/>
    <property type="match status" value="1"/>
</dbReference>
<gene>
    <name evidence="2" type="ORF">BOKJ2_LOCUS6826</name>
</gene>
<name>A0A811KMR0_9BILA</name>
<dbReference type="CDD" id="cd00047">
    <property type="entry name" value="PTPc"/>
    <property type="match status" value="1"/>
</dbReference>
<keyword evidence="3" id="KW-1185">Reference proteome</keyword>
<dbReference type="SMART" id="SM00404">
    <property type="entry name" value="PTPc_motif"/>
    <property type="match status" value="1"/>
</dbReference>
<evidence type="ECO:0000259" key="1">
    <source>
        <dbReference type="PROSITE" id="PS50055"/>
    </source>
</evidence>
<dbReference type="PANTHER" id="PTHR46163">
    <property type="entry name" value="TYROSINE-PROTEIN PHOSPHATASE-RELATED"/>
    <property type="match status" value="1"/>
</dbReference>
<dbReference type="PROSITE" id="PS50055">
    <property type="entry name" value="TYR_PHOSPHATASE_PTP"/>
    <property type="match status" value="1"/>
</dbReference>
<organism evidence="2 3">
    <name type="scientific">Bursaphelenchus okinawaensis</name>
    <dbReference type="NCBI Taxonomy" id="465554"/>
    <lineage>
        <taxon>Eukaryota</taxon>
        <taxon>Metazoa</taxon>
        <taxon>Ecdysozoa</taxon>
        <taxon>Nematoda</taxon>
        <taxon>Chromadorea</taxon>
        <taxon>Rhabditida</taxon>
        <taxon>Tylenchina</taxon>
        <taxon>Tylenchomorpha</taxon>
        <taxon>Aphelenchoidea</taxon>
        <taxon>Aphelenchoididae</taxon>
        <taxon>Bursaphelenchus</taxon>
    </lineage>
</organism>
<dbReference type="SMART" id="SM00194">
    <property type="entry name" value="PTPc"/>
    <property type="match status" value="1"/>
</dbReference>
<accession>A0A811KMR0</accession>